<evidence type="ECO:0000256" key="4">
    <source>
        <dbReference type="RuleBase" id="RU365069"/>
    </source>
</evidence>
<dbReference type="Proteomes" id="UP000504637">
    <property type="component" value="Unplaced"/>
</dbReference>
<feature type="region of interest" description="Disordered" evidence="5">
    <location>
        <begin position="193"/>
        <end position="238"/>
    </location>
</feature>
<dbReference type="InterPro" id="IPR039481">
    <property type="entry name" value="EXOC2/Sec5_N_dom"/>
</dbReference>
<dbReference type="RefSeq" id="XP_033455320.1">
    <property type="nucleotide sequence ID" value="XM_033607149.1"/>
</dbReference>
<comment type="subunit">
    <text evidence="4">Component of the exocyst complex.</text>
</comment>
<protein>
    <recommendedName>
        <fullName evidence="4">Exocyst complex component SEC5</fullName>
    </recommendedName>
</protein>
<dbReference type="InterPro" id="IPR029175">
    <property type="entry name" value="EXOC2/Sec5"/>
</dbReference>
<evidence type="ECO:0000313" key="7">
    <source>
        <dbReference type="Proteomes" id="UP000504637"/>
    </source>
</evidence>
<evidence type="ECO:0000256" key="2">
    <source>
        <dbReference type="ARBA" id="ARBA00022448"/>
    </source>
</evidence>
<name>A0A6J3LSL5_9PEZI</name>
<evidence type="ECO:0000259" key="6">
    <source>
        <dbReference type="Pfam" id="PF15469"/>
    </source>
</evidence>
<dbReference type="GO" id="GO:0015031">
    <property type="term" value="P:protein transport"/>
    <property type="evidence" value="ECO:0007669"/>
    <property type="project" value="UniProtKB-KW"/>
</dbReference>
<evidence type="ECO:0000256" key="1">
    <source>
        <dbReference type="ARBA" id="ARBA00010578"/>
    </source>
</evidence>
<keyword evidence="7" id="KW-1185">Reference proteome</keyword>
<feature type="compositionally biased region" description="Polar residues" evidence="5">
    <location>
        <begin position="218"/>
        <end position="228"/>
    </location>
</feature>
<comment type="function">
    <text evidence="4">Component of the exocyst complex involved in the docking of exocytic vesicles with fusion sites on the plasma membrane.</text>
</comment>
<feature type="compositionally biased region" description="Low complexity" evidence="5">
    <location>
        <begin position="971"/>
        <end position="993"/>
    </location>
</feature>
<evidence type="ECO:0000313" key="8">
    <source>
        <dbReference type="RefSeq" id="XP_033455320.1"/>
    </source>
</evidence>
<sequence>MPVSATQERILLNQYHLTTLDPIEWPHAADDESEEEDDDDDTETKTDERPSNGRRNRSNTTSKASRIQKINRHASLRSSISGGQISVQKDEPDALGMAPSVAAELRKRGLPVEEDLSLRNRFMLSSTTFNPQLYLSQVHQSASTADLLRGLDFLSKSIEQKSASLKVLVESNFERFVRAKATIDSVYTEMRTQGVDESTTSPNPQAAGLLSHSRHTSRGQSHFRNQSGTFGGPGARAAQLDKKKTALTKESEYGVAGIKTPLQEVAIKAEEVWGPALGGREKEETLKAVMTALEQHKDVFRVSGNLYDSIKKNDFDGVIDAYKQAKQHVERARRIANLASDNNIRLGDADVQQIIVTARMWHDATVQTEEFKNDIWKRLKTSHGRSAAASVDGSDKEQHMELIGLLLQLGVDENPIWEWINSRYLYLKEKIARSFERSRVEIEIQRRKLTHITKIDDHALARHLRSASSLPGTLVLNRKDNNTRDMDSTTVILFWEKVHSALTALLSSSTGVLGEVLEWWEVAQSFITNQAQKSFPVGVFAAGLEHLQLDPDHVRNIRSGAVRLLQLIRESVHTFFADPPVDDLSELYNAVPQTPISPAAMSPAVEARKEFSFDLGAVTPPIAVRDGNSEKFAFWAPGSNSLSTSHYLARLLALVGSAAGEMAGLEVVKQSPPQTKPGSTTLSVENLKSLVTMVRERCIAALCAAWLADAARCRVLETWHRSPERRDLTLMPLAFEAWMERVLSNVQKLAYVADARPASEVVVPPPAKLLGIVRSTFVTGLYKGLSGMVENAEGVKPGKNGSLDPNSKDTEGDNAVIRRMGSSAALRGLLGAANDEEEITTTGMMMEAVDGEDKSVRLLLTLSNFNHLRAIAIPHLITHYETLFSVKLTDESKTLRDVLTQIDSRLFQSYTTPTAEKLTAIITAGINSRTWSQGTEAGERKPNDVKPYIYASLLTLVLVHAEVTGTVPPITSALPTESSSTSSPTITTAPSLPTTTSPLIHRILTSHLTHASQTLLTTFRKREKFSLADLIQATLDVEFFSQTLHAYASDPASSSQSDLYLAMDERTDHDARSALQNELPEMRAVLKRLKEGTRGEFSCFRRQAREPVGASGETRGRGRTATNGGGPPRS</sequence>
<organism evidence="8">
    <name type="scientific">Dissoconium aciculare CBS 342.82</name>
    <dbReference type="NCBI Taxonomy" id="1314786"/>
    <lineage>
        <taxon>Eukaryota</taxon>
        <taxon>Fungi</taxon>
        <taxon>Dikarya</taxon>
        <taxon>Ascomycota</taxon>
        <taxon>Pezizomycotina</taxon>
        <taxon>Dothideomycetes</taxon>
        <taxon>Dothideomycetidae</taxon>
        <taxon>Mycosphaerellales</taxon>
        <taxon>Dissoconiaceae</taxon>
        <taxon>Dissoconium</taxon>
    </lineage>
</organism>
<gene>
    <name evidence="8" type="ORF">K489DRAFT_405175</name>
</gene>
<reference evidence="8" key="1">
    <citation type="submission" date="2020-01" db="EMBL/GenBank/DDBJ databases">
        <authorList>
            <consortium name="DOE Joint Genome Institute"/>
            <person name="Haridas S."/>
            <person name="Albert R."/>
            <person name="Binder M."/>
            <person name="Bloem J."/>
            <person name="Labutti K."/>
            <person name="Salamov A."/>
            <person name="Andreopoulos B."/>
            <person name="Baker S.E."/>
            <person name="Barry K."/>
            <person name="Bills G."/>
            <person name="Bluhm B.H."/>
            <person name="Cannon C."/>
            <person name="Castanera R."/>
            <person name="Culley D.E."/>
            <person name="Daum C."/>
            <person name="Ezra D."/>
            <person name="Gonzalez J.B."/>
            <person name="Henrissat B."/>
            <person name="Kuo A."/>
            <person name="Liang C."/>
            <person name="Lipzen A."/>
            <person name="Lutzoni F."/>
            <person name="Magnuson J."/>
            <person name="Mondo S."/>
            <person name="Nolan M."/>
            <person name="Ohm R."/>
            <person name="Pangilinan J."/>
            <person name="Park H.-J."/>
            <person name="Ramirez L."/>
            <person name="Alfaro M."/>
            <person name="Sun H."/>
            <person name="Tritt A."/>
            <person name="Yoshinaga Y."/>
            <person name="Zwiers L.-H."/>
            <person name="Turgeon B.G."/>
            <person name="Goodwin S.B."/>
            <person name="Spatafora J.W."/>
            <person name="Crous P.W."/>
            <person name="Grigoriev I.V."/>
        </authorList>
    </citation>
    <scope>NUCLEOTIDE SEQUENCE</scope>
    <source>
        <strain evidence="8">CBS 342.82</strain>
    </source>
</reference>
<comment type="similarity">
    <text evidence="1 4">Belongs to the SEC5 family.</text>
</comment>
<dbReference type="Pfam" id="PF15469">
    <property type="entry name" value="Sec5"/>
    <property type="match status" value="1"/>
</dbReference>
<dbReference type="OrthoDB" id="26242at2759"/>
<reference evidence="8" key="2">
    <citation type="submission" date="2020-04" db="EMBL/GenBank/DDBJ databases">
        <authorList>
            <consortium name="NCBI Genome Project"/>
        </authorList>
    </citation>
    <scope>NUCLEOTIDE SEQUENCE</scope>
    <source>
        <strain evidence="8">CBS 342.82</strain>
    </source>
</reference>
<dbReference type="GO" id="GO:0006887">
    <property type="term" value="P:exocytosis"/>
    <property type="evidence" value="ECO:0007669"/>
    <property type="project" value="UniProtKB-KW"/>
</dbReference>
<keyword evidence="4" id="KW-0653">Protein transport</keyword>
<dbReference type="PANTHER" id="PTHR13043:SF1">
    <property type="entry name" value="EXOCYST COMPLEX COMPONENT 2"/>
    <property type="match status" value="1"/>
</dbReference>
<feature type="region of interest" description="Disordered" evidence="5">
    <location>
        <begin position="1096"/>
        <end position="1130"/>
    </location>
</feature>
<accession>A0A6J3LSL5</accession>
<feature type="region of interest" description="Disordered" evidence="5">
    <location>
        <begin position="969"/>
        <end position="993"/>
    </location>
</feature>
<feature type="domain" description="Exocyst complex component EXOC2/Sec5 N-terminal" evidence="6">
    <location>
        <begin position="92"/>
        <end position="1100"/>
    </location>
</feature>
<keyword evidence="2 4" id="KW-0813">Transport</keyword>
<proteinExistence type="inferred from homology"/>
<dbReference type="GO" id="GO:0006893">
    <property type="term" value="P:Golgi to plasma membrane transport"/>
    <property type="evidence" value="ECO:0007669"/>
    <property type="project" value="UniProtKB-UniRule"/>
</dbReference>
<feature type="region of interest" description="Disordered" evidence="5">
    <location>
        <begin position="23"/>
        <end position="73"/>
    </location>
</feature>
<dbReference type="GeneID" id="54364949"/>
<feature type="compositionally biased region" description="Polar residues" evidence="5">
    <location>
        <begin position="195"/>
        <end position="204"/>
    </location>
</feature>
<dbReference type="AlphaFoldDB" id="A0A6J3LSL5"/>
<feature type="compositionally biased region" description="Acidic residues" evidence="5">
    <location>
        <begin position="31"/>
        <end position="42"/>
    </location>
</feature>
<evidence type="ECO:0000256" key="3">
    <source>
        <dbReference type="ARBA" id="ARBA00022483"/>
    </source>
</evidence>
<reference evidence="8" key="3">
    <citation type="submission" date="2025-08" db="UniProtKB">
        <authorList>
            <consortium name="RefSeq"/>
        </authorList>
    </citation>
    <scope>IDENTIFICATION</scope>
    <source>
        <strain evidence="8">CBS 342.82</strain>
    </source>
</reference>
<dbReference type="GO" id="GO:0000145">
    <property type="term" value="C:exocyst"/>
    <property type="evidence" value="ECO:0007669"/>
    <property type="project" value="UniProtKB-UniRule"/>
</dbReference>
<keyword evidence="3 4" id="KW-0268">Exocytosis</keyword>
<dbReference type="PANTHER" id="PTHR13043">
    <property type="entry name" value="EXOCYST COMPLEX COMPONENT SEC5"/>
    <property type="match status" value="1"/>
</dbReference>
<evidence type="ECO:0000256" key="5">
    <source>
        <dbReference type="SAM" id="MobiDB-lite"/>
    </source>
</evidence>